<organism evidence="2 3">
    <name type="scientific">Paraliobacillus quinghaiensis</name>
    <dbReference type="NCBI Taxonomy" id="470815"/>
    <lineage>
        <taxon>Bacteria</taxon>
        <taxon>Bacillati</taxon>
        <taxon>Bacillota</taxon>
        <taxon>Bacilli</taxon>
        <taxon>Bacillales</taxon>
        <taxon>Bacillaceae</taxon>
        <taxon>Paraliobacillus</taxon>
    </lineage>
</organism>
<comment type="caution">
    <text evidence="2">The sequence shown here is derived from an EMBL/GenBank/DDBJ whole genome shotgun (WGS) entry which is preliminary data.</text>
</comment>
<dbReference type="Pfam" id="PF13432">
    <property type="entry name" value="TPR_16"/>
    <property type="match status" value="1"/>
</dbReference>
<name>A0A917WRE1_9BACI</name>
<dbReference type="PANTHER" id="PTHR12558:SF13">
    <property type="entry name" value="CELL DIVISION CYCLE PROTEIN 27 HOMOLOG"/>
    <property type="match status" value="1"/>
</dbReference>
<evidence type="ECO:0000313" key="3">
    <source>
        <dbReference type="Proteomes" id="UP000618460"/>
    </source>
</evidence>
<dbReference type="InterPro" id="IPR011990">
    <property type="entry name" value="TPR-like_helical_dom_sf"/>
</dbReference>
<dbReference type="Gene3D" id="1.25.40.10">
    <property type="entry name" value="Tetratricopeptide repeat domain"/>
    <property type="match status" value="2"/>
</dbReference>
<evidence type="ECO:0000256" key="1">
    <source>
        <dbReference type="PROSITE-ProRule" id="PRU00339"/>
    </source>
</evidence>
<protein>
    <submittedName>
        <fullName evidence="2">TPR repeat-containing protein YpiA</fullName>
    </submittedName>
</protein>
<dbReference type="PANTHER" id="PTHR12558">
    <property type="entry name" value="CELL DIVISION CYCLE 16,23,27"/>
    <property type="match status" value="1"/>
</dbReference>
<gene>
    <name evidence="2" type="primary">ypiA</name>
    <name evidence="2" type="ORF">GCM10011351_05970</name>
</gene>
<feature type="repeat" description="TPR" evidence="1">
    <location>
        <begin position="201"/>
        <end position="234"/>
    </location>
</feature>
<proteinExistence type="predicted"/>
<dbReference type="PROSITE" id="PS50005">
    <property type="entry name" value="TPR"/>
    <property type="match status" value="2"/>
</dbReference>
<accession>A0A917WRE1</accession>
<dbReference type="EMBL" id="BMLG01000001">
    <property type="protein sequence ID" value="GGM22898.1"/>
    <property type="molecule type" value="Genomic_DNA"/>
</dbReference>
<dbReference type="RefSeq" id="WP_117152150.1">
    <property type="nucleotide sequence ID" value="NZ_BMLG01000001.1"/>
</dbReference>
<keyword evidence="1" id="KW-0802">TPR repeat</keyword>
<sequence>MEEIHRAIKLMEQYKTDEAISTLENYLPQANEDEKYTIAELYQQWGMLEDAKMILLGLTQQYPNETDLKLMLADIHIDLQEDQEAIELLNRFGPQDEEYLEVLLQLADLYQTQGLFEVAEQKLLEAKQIDPSEVLIDFALGELSFSNGEYQKAIPYYEKVHMNQQIFAEVDISIRLAESYAATGEFEKSLEYFHVVETDDVDVLFRYGFIGYRANRLDIAKQAWEQVIDLDPEFQSVYLYLAEVYETEGMLKEAYQIAQKGIEIDRFNKDLYLVAGSLARKVGEAQASYQYAREAVSIDPGFKEAVLFLVENYKQDEDFEAIIDLLHHIIEQGEEDGYYKWELAKALKEEESYSDALKFYQDAYNTFREDTDFLKEYGYFLVEEGRRKEAIALFEHYLTIEPSDTELEEYTLRLKDQANDF</sequence>
<feature type="repeat" description="TPR" evidence="1">
    <location>
        <begin position="371"/>
        <end position="404"/>
    </location>
</feature>
<reference evidence="2" key="2">
    <citation type="submission" date="2020-09" db="EMBL/GenBank/DDBJ databases">
        <authorList>
            <person name="Sun Q."/>
            <person name="Zhou Y."/>
        </authorList>
    </citation>
    <scope>NUCLEOTIDE SEQUENCE</scope>
    <source>
        <strain evidence="2">CGMCC 1.6333</strain>
    </source>
</reference>
<dbReference type="InterPro" id="IPR019734">
    <property type="entry name" value="TPR_rpt"/>
</dbReference>
<keyword evidence="3" id="KW-1185">Reference proteome</keyword>
<dbReference type="Pfam" id="PF13429">
    <property type="entry name" value="TPR_15"/>
    <property type="match status" value="1"/>
</dbReference>
<dbReference type="AlphaFoldDB" id="A0A917WRE1"/>
<dbReference type="SUPFAM" id="SSF48452">
    <property type="entry name" value="TPR-like"/>
    <property type="match status" value="2"/>
</dbReference>
<dbReference type="OrthoDB" id="2080803at2"/>
<reference evidence="2" key="1">
    <citation type="journal article" date="2014" name="Int. J. Syst. Evol. Microbiol.">
        <title>Complete genome sequence of Corynebacterium casei LMG S-19264T (=DSM 44701T), isolated from a smear-ripened cheese.</title>
        <authorList>
            <consortium name="US DOE Joint Genome Institute (JGI-PGF)"/>
            <person name="Walter F."/>
            <person name="Albersmeier A."/>
            <person name="Kalinowski J."/>
            <person name="Ruckert C."/>
        </authorList>
    </citation>
    <scope>NUCLEOTIDE SEQUENCE</scope>
    <source>
        <strain evidence="2">CGMCC 1.6333</strain>
    </source>
</reference>
<dbReference type="SMART" id="SM00028">
    <property type="entry name" value="TPR"/>
    <property type="match status" value="6"/>
</dbReference>
<evidence type="ECO:0000313" key="2">
    <source>
        <dbReference type="EMBL" id="GGM22898.1"/>
    </source>
</evidence>
<dbReference type="Proteomes" id="UP000618460">
    <property type="component" value="Unassembled WGS sequence"/>
</dbReference>